<keyword evidence="10" id="KW-1185">Reference proteome</keyword>
<dbReference type="InterPro" id="IPR000515">
    <property type="entry name" value="MetI-like"/>
</dbReference>
<keyword evidence="9" id="KW-0762">Sugar transport</keyword>
<evidence type="ECO:0000256" key="2">
    <source>
        <dbReference type="ARBA" id="ARBA00022448"/>
    </source>
</evidence>
<keyword evidence="6 7" id="KW-0472">Membrane</keyword>
<feature type="transmembrane region" description="Helical" evidence="7">
    <location>
        <begin position="257"/>
        <end position="277"/>
    </location>
</feature>
<keyword evidence="5 7" id="KW-1133">Transmembrane helix</keyword>
<evidence type="ECO:0000313" key="10">
    <source>
        <dbReference type="Proteomes" id="UP000583800"/>
    </source>
</evidence>
<evidence type="ECO:0000256" key="7">
    <source>
        <dbReference type="RuleBase" id="RU363032"/>
    </source>
</evidence>
<dbReference type="PANTHER" id="PTHR43744">
    <property type="entry name" value="ABC TRANSPORTER PERMEASE PROTEIN MG189-RELATED-RELATED"/>
    <property type="match status" value="1"/>
</dbReference>
<keyword evidence="2 7" id="KW-0813">Transport</keyword>
<evidence type="ECO:0000259" key="8">
    <source>
        <dbReference type="PROSITE" id="PS50928"/>
    </source>
</evidence>
<evidence type="ECO:0000313" key="9">
    <source>
        <dbReference type="EMBL" id="MBB6344637.1"/>
    </source>
</evidence>
<comment type="similarity">
    <text evidence="7">Belongs to the binding-protein-dependent transport system permease family.</text>
</comment>
<evidence type="ECO:0000256" key="5">
    <source>
        <dbReference type="ARBA" id="ARBA00022989"/>
    </source>
</evidence>
<evidence type="ECO:0000256" key="3">
    <source>
        <dbReference type="ARBA" id="ARBA00022475"/>
    </source>
</evidence>
<dbReference type="AlphaFoldDB" id="A0A7X0BXB5"/>
<dbReference type="GO" id="GO:0055085">
    <property type="term" value="P:transmembrane transport"/>
    <property type="evidence" value="ECO:0007669"/>
    <property type="project" value="InterPro"/>
</dbReference>
<keyword evidence="4 7" id="KW-0812">Transmembrane</keyword>
<feature type="domain" description="ABC transmembrane type-1" evidence="8">
    <location>
        <begin position="86"/>
        <end position="278"/>
    </location>
</feature>
<accession>A0A7X0BXB5</accession>
<comment type="caution">
    <text evidence="9">The sequence shown here is derived from an EMBL/GenBank/DDBJ whole genome shotgun (WGS) entry which is preliminary data.</text>
</comment>
<feature type="transmembrane region" description="Helical" evidence="7">
    <location>
        <begin position="24"/>
        <end position="42"/>
    </location>
</feature>
<feature type="transmembrane region" description="Helical" evidence="7">
    <location>
        <begin position="85"/>
        <end position="109"/>
    </location>
</feature>
<name>A0A7X0BXB5_9ACTN</name>
<dbReference type="GO" id="GO:0005886">
    <property type="term" value="C:plasma membrane"/>
    <property type="evidence" value="ECO:0007669"/>
    <property type="project" value="UniProtKB-SubCell"/>
</dbReference>
<organism evidence="9 10">
    <name type="scientific">Nonomuraea muscovyensis</name>
    <dbReference type="NCBI Taxonomy" id="1124761"/>
    <lineage>
        <taxon>Bacteria</taxon>
        <taxon>Bacillati</taxon>
        <taxon>Actinomycetota</taxon>
        <taxon>Actinomycetes</taxon>
        <taxon>Streptosporangiales</taxon>
        <taxon>Streptosporangiaceae</taxon>
        <taxon>Nonomuraea</taxon>
    </lineage>
</organism>
<feature type="transmembrane region" description="Helical" evidence="7">
    <location>
        <begin position="198"/>
        <end position="223"/>
    </location>
</feature>
<sequence>MATRSNAGGDTVPFLFRPRRGGRLLKHVLLLGFGLLMLYPLLWMVSSSIKPEEIIFREPGLWPSEVTLENYAEGWTALKHSFGYYLWNSAVITGLSVVANLVACSLAAYAFARLNFPLKKLWFAIMLGSIMLPHHVTVVPQYIVFSNLDWINTIWPLVVPKFLATDAFFIFLMVQFIRTLPRELDEAAAIDGAGYWRVFLQVILPLCMPALATTGIFTFIWTWNDFFSQNLYLTNSDNLTVAVALRQFLDSSGESSWGPMFAMSIVSLGPIFGFFLAGQKYLIRGVATTGLK</sequence>
<evidence type="ECO:0000256" key="1">
    <source>
        <dbReference type="ARBA" id="ARBA00004651"/>
    </source>
</evidence>
<gene>
    <name evidence="9" type="ORF">FHU36_001146</name>
</gene>
<evidence type="ECO:0000256" key="4">
    <source>
        <dbReference type="ARBA" id="ARBA00022692"/>
    </source>
</evidence>
<dbReference type="PANTHER" id="PTHR43744:SF6">
    <property type="entry name" value="ABC TRANSPORTER PERMEASE PROTEIN YESQ-RELATED"/>
    <property type="match status" value="1"/>
</dbReference>
<dbReference type="Proteomes" id="UP000583800">
    <property type="component" value="Unassembled WGS sequence"/>
</dbReference>
<feature type="transmembrane region" description="Helical" evidence="7">
    <location>
        <begin position="121"/>
        <end position="143"/>
    </location>
</feature>
<dbReference type="PROSITE" id="PS50928">
    <property type="entry name" value="ABC_TM1"/>
    <property type="match status" value="1"/>
</dbReference>
<dbReference type="InterPro" id="IPR035906">
    <property type="entry name" value="MetI-like_sf"/>
</dbReference>
<dbReference type="EMBL" id="JACHJB010000001">
    <property type="protein sequence ID" value="MBB6344637.1"/>
    <property type="molecule type" value="Genomic_DNA"/>
</dbReference>
<keyword evidence="3" id="KW-1003">Cell membrane</keyword>
<dbReference type="Gene3D" id="1.10.3720.10">
    <property type="entry name" value="MetI-like"/>
    <property type="match status" value="1"/>
</dbReference>
<dbReference type="SUPFAM" id="SSF161098">
    <property type="entry name" value="MetI-like"/>
    <property type="match status" value="1"/>
</dbReference>
<comment type="subcellular location">
    <subcellularLocation>
        <location evidence="1 7">Cell membrane</location>
        <topology evidence="1 7">Multi-pass membrane protein</topology>
    </subcellularLocation>
</comment>
<feature type="transmembrane region" description="Helical" evidence="7">
    <location>
        <begin position="155"/>
        <end position="177"/>
    </location>
</feature>
<dbReference type="CDD" id="cd06261">
    <property type="entry name" value="TM_PBP2"/>
    <property type="match status" value="1"/>
</dbReference>
<reference evidence="9 10" key="1">
    <citation type="submission" date="2020-08" db="EMBL/GenBank/DDBJ databases">
        <title>Sequencing the genomes of 1000 actinobacteria strains.</title>
        <authorList>
            <person name="Klenk H.-P."/>
        </authorList>
    </citation>
    <scope>NUCLEOTIDE SEQUENCE [LARGE SCALE GENOMIC DNA]</scope>
    <source>
        <strain evidence="9 10">DSM 45913</strain>
    </source>
</reference>
<dbReference type="RefSeq" id="WP_185082727.1">
    <property type="nucleotide sequence ID" value="NZ_JACHJB010000001.1"/>
</dbReference>
<protein>
    <submittedName>
        <fullName evidence="9">Multiple sugar transport system permease protein</fullName>
    </submittedName>
</protein>
<dbReference type="Pfam" id="PF00528">
    <property type="entry name" value="BPD_transp_1"/>
    <property type="match status" value="1"/>
</dbReference>
<proteinExistence type="inferred from homology"/>
<evidence type="ECO:0000256" key="6">
    <source>
        <dbReference type="ARBA" id="ARBA00023136"/>
    </source>
</evidence>